<evidence type="ECO:0000256" key="2">
    <source>
        <dbReference type="ARBA" id="ARBA00022679"/>
    </source>
</evidence>
<feature type="binding site" evidence="8">
    <location>
        <position position="65"/>
    </location>
    <ligand>
        <name>Mg(2+)</name>
        <dbReference type="ChEBI" id="CHEBI:18420"/>
    </ligand>
</feature>
<evidence type="ECO:0000256" key="4">
    <source>
        <dbReference type="ARBA" id="ARBA00022832"/>
    </source>
</evidence>
<comment type="caution">
    <text evidence="10">The sequence shown here is derived from an EMBL/GenBank/DDBJ whole genome shotgun (WGS) entry which is preliminary data.</text>
</comment>
<comment type="similarity">
    <text evidence="8">Belongs to the P-Pant transferase superfamily. AcpS family.</text>
</comment>
<dbReference type="EC" id="2.7.8.7" evidence="8"/>
<proteinExistence type="inferred from homology"/>
<dbReference type="NCBIfam" id="TIGR00556">
    <property type="entry name" value="pantethn_trn"/>
    <property type="match status" value="1"/>
</dbReference>
<protein>
    <recommendedName>
        <fullName evidence="8">Holo-[acyl-carrier-protein] synthase</fullName>
        <shortName evidence="8">Holo-ACP synthase</shortName>
        <ecNumber evidence="8">2.7.8.7</ecNumber>
    </recommendedName>
    <alternativeName>
        <fullName evidence="8">4'-phosphopantetheinyl transferase AcpS</fullName>
    </alternativeName>
</protein>
<keyword evidence="11" id="KW-1185">Reference proteome</keyword>
<dbReference type="InterPro" id="IPR037143">
    <property type="entry name" value="4-PPantetheinyl_Trfase_dom_sf"/>
</dbReference>
<keyword evidence="8" id="KW-0963">Cytoplasm</keyword>
<evidence type="ECO:0000259" key="9">
    <source>
        <dbReference type="Pfam" id="PF01648"/>
    </source>
</evidence>
<comment type="catalytic activity">
    <reaction evidence="8">
        <text>apo-[ACP] + CoA = holo-[ACP] + adenosine 3',5'-bisphosphate + H(+)</text>
        <dbReference type="Rhea" id="RHEA:12068"/>
        <dbReference type="Rhea" id="RHEA-COMP:9685"/>
        <dbReference type="Rhea" id="RHEA-COMP:9690"/>
        <dbReference type="ChEBI" id="CHEBI:15378"/>
        <dbReference type="ChEBI" id="CHEBI:29999"/>
        <dbReference type="ChEBI" id="CHEBI:57287"/>
        <dbReference type="ChEBI" id="CHEBI:58343"/>
        <dbReference type="ChEBI" id="CHEBI:64479"/>
        <dbReference type="EC" id="2.7.8.7"/>
    </reaction>
</comment>
<dbReference type="SUPFAM" id="SSF56214">
    <property type="entry name" value="4'-phosphopantetheinyl transferase"/>
    <property type="match status" value="1"/>
</dbReference>
<comment type="subcellular location">
    <subcellularLocation>
        <location evidence="8">Cytoplasm</location>
    </subcellularLocation>
</comment>
<keyword evidence="4 8" id="KW-0276">Fatty acid metabolism</keyword>
<dbReference type="HAMAP" id="MF_00101">
    <property type="entry name" value="AcpS"/>
    <property type="match status" value="1"/>
</dbReference>
<evidence type="ECO:0000256" key="1">
    <source>
        <dbReference type="ARBA" id="ARBA00022516"/>
    </source>
</evidence>
<dbReference type="InterPro" id="IPR004568">
    <property type="entry name" value="Ppantetheine-prot_Trfase_dom"/>
</dbReference>
<keyword evidence="5 8" id="KW-0460">Magnesium</keyword>
<keyword evidence="7 8" id="KW-0275">Fatty acid biosynthesis</keyword>
<evidence type="ECO:0000256" key="7">
    <source>
        <dbReference type="ARBA" id="ARBA00023160"/>
    </source>
</evidence>
<dbReference type="EMBL" id="JBHRYB010000013">
    <property type="protein sequence ID" value="MFC3681021.1"/>
    <property type="molecule type" value="Genomic_DNA"/>
</dbReference>
<accession>A0ABV7VWB5</accession>
<dbReference type="Proteomes" id="UP001595722">
    <property type="component" value="Unassembled WGS sequence"/>
</dbReference>
<reference evidence="11" key="1">
    <citation type="journal article" date="2019" name="Int. J. Syst. Evol. Microbiol.">
        <title>The Global Catalogue of Microorganisms (GCM) 10K type strain sequencing project: providing services to taxonomists for standard genome sequencing and annotation.</title>
        <authorList>
            <consortium name="The Broad Institute Genomics Platform"/>
            <consortium name="The Broad Institute Genome Sequencing Center for Infectious Disease"/>
            <person name="Wu L."/>
            <person name="Ma J."/>
        </authorList>
    </citation>
    <scope>NUCLEOTIDE SEQUENCE [LARGE SCALE GENOMIC DNA]</scope>
    <source>
        <strain evidence="11">KCTC 42424</strain>
    </source>
</reference>
<feature type="domain" description="4'-phosphopantetheinyl transferase" evidence="9">
    <location>
        <begin position="12"/>
        <end position="104"/>
    </location>
</feature>
<evidence type="ECO:0000256" key="8">
    <source>
        <dbReference type="HAMAP-Rule" id="MF_00101"/>
    </source>
</evidence>
<comment type="cofactor">
    <cofactor evidence="8">
        <name>Mg(2+)</name>
        <dbReference type="ChEBI" id="CHEBI:18420"/>
    </cofactor>
</comment>
<organism evidence="10 11">
    <name type="scientific">Bacterioplanoides pacificum</name>
    <dbReference type="NCBI Taxonomy" id="1171596"/>
    <lineage>
        <taxon>Bacteria</taxon>
        <taxon>Pseudomonadati</taxon>
        <taxon>Pseudomonadota</taxon>
        <taxon>Gammaproteobacteria</taxon>
        <taxon>Oceanospirillales</taxon>
        <taxon>Oceanospirillaceae</taxon>
        <taxon>Bacterioplanoides</taxon>
    </lineage>
</organism>
<gene>
    <name evidence="8 10" type="primary">acpS</name>
    <name evidence="10" type="ORF">ACFOMG_13015</name>
</gene>
<dbReference type="Gene3D" id="3.90.470.20">
    <property type="entry name" value="4'-phosphopantetheinyl transferase domain"/>
    <property type="match status" value="1"/>
</dbReference>
<dbReference type="GO" id="GO:0008897">
    <property type="term" value="F:holo-[acyl-carrier-protein] synthase activity"/>
    <property type="evidence" value="ECO:0007669"/>
    <property type="project" value="UniProtKB-EC"/>
</dbReference>
<keyword evidence="1 8" id="KW-0444">Lipid biosynthesis</keyword>
<keyword evidence="2 8" id="KW-0808">Transferase</keyword>
<evidence type="ECO:0000313" key="11">
    <source>
        <dbReference type="Proteomes" id="UP001595722"/>
    </source>
</evidence>
<keyword evidence="3 8" id="KW-0479">Metal-binding</keyword>
<comment type="function">
    <text evidence="8">Transfers the 4'-phosphopantetheine moiety from coenzyme A to a Ser of acyl-carrier-protein.</text>
</comment>
<dbReference type="Pfam" id="PF01648">
    <property type="entry name" value="ACPS"/>
    <property type="match status" value="1"/>
</dbReference>
<evidence type="ECO:0000256" key="3">
    <source>
        <dbReference type="ARBA" id="ARBA00022723"/>
    </source>
</evidence>
<evidence type="ECO:0000313" key="10">
    <source>
        <dbReference type="EMBL" id="MFC3681021.1"/>
    </source>
</evidence>
<dbReference type="RefSeq" id="WP_376867167.1">
    <property type="nucleotide sequence ID" value="NZ_JBHRYB010000013.1"/>
</dbReference>
<feature type="binding site" evidence="8">
    <location>
        <position position="16"/>
    </location>
    <ligand>
        <name>Mg(2+)</name>
        <dbReference type="ChEBI" id="CHEBI:18420"/>
    </ligand>
</feature>
<name>A0ABV7VWB5_9GAMM</name>
<evidence type="ECO:0000256" key="5">
    <source>
        <dbReference type="ARBA" id="ARBA00022842"/>
    </source>
</evidence>
<dbReference type="InterPro" id="IPR002582">
    <property type="entry name" value="ACPS"/>
</dbReference>
<dbReference type="NCBIfam" id="TIGR00516">
    <property type="entry name" value="acpS"/>
    <property type="match status" value="1"/>
</dbReference>
<evidence type="ECO:0000256" key="6">
    <source>
        <dbReference type="ARBA" id="ARBA00023098"/>
    </source>
</evidence>
<sequence>MVEFPQAQGIIGIGTDLLDVSRIEQAYQRHGERLVRRFLTPAEQQVWQQRHQSINYLAKRYAAKEALAKALGTGIAKGVGFQQLEVLSDRQGAPRVNLYQAALLRMQQLGGRQAFISLSDEGPWIQAFAVISR</sequence>
<keyword evidence="6 8" id="KW-0443">Lipid metabolism</keyword>
<dbReference type="InterPro" id="IPR008278">
    <property type="entry name" value="4-PPantetheinyl_Trfase_dom"/>
</dbReference>